<accession>A0A505IL62</accession>
<protein>
    <submittedName>
        <fullName evidence="1">Dihydrodipicolinate synthetase family protein</fullName>
    </submittedName>
</protein>
<reference evidence="2" key="1">
    <citation type="submission" date="2018-10" db="EMBL/GenBank/DDBJ databases">
        <title>FDA dAtabase for Regulatory Grade micrObial Sequences (FDA-ARGOS): Supporting development and validation of Infectious Disease Dx tests.</title>
        <authorList>
            <person name="Kerrigan L."/>
            <person name="Tallon L."/>
            <person name="Sadzewicz L."/>
            <person name="Sengamalay N."/>
            <person name="Ott S."/>
            <person name="Godinez A."/>
            <person name="Nagaraj S."/>
            <person name="Vavikolanu K."/>
            <person name="Nadendla S."/>
            <person name="George J."/>
            <person name="Sichtig H."/>
        </authorList>
    </citation>
    <scope>NUCLEOTIDE SEQUENCE [LARGE SCALE GENOMIC DNA]</scope>
    <source>
        <strain evidence="2">FDAARGOS_311</strain>
    </source>
</reference>
<evidence type="ECO:0000313" key="2">
    <source>
        <dbReference type="Proteomes" id="UP000197666"/>
    </source>
</evidence>
<sequence length="111" mass="11901">MCNSVFPAEFALSAPPSNQPNSVIGFNSSIYTNYIAILAFSRETLLTPIDSCGFAIHSRASFAAGDRVFLPAREPRVSFLEAALFGRLSTSTVDAHPHATDAPKRGPRTTS</sequence>
<dbReference type="AlphaFoldDB" id="A0A505IL62"/>
<gene>
    <name evidence="1" type="ORF">CAN33_0052690</name>
</gene>
<organism evidence="1 2">
    <name type="scientific">Aspergillus niger</name>
    <dbReference type="NCBI Taxonomy" id="5061"/>
    <lineage>
        <taxon>Eukaryota</taxon>
        <taxon>Fungi</taxon>
        <taxon>Dikarya</taxon>
        <taxon>Ascomycota</taxon>
        <taxon>Pezizomycotina</taxon>
        <taxon>Eurotiomycetes</taxon>
        <taxon>Eurotiomycetidae</taxon>
        <taxon>Eurotiales</taxon>
        <taxon>Aspergillaceae</taxon>
        <taxon>Aspergillus</taxon>
        <taxon>Aspergillus subgen. Circumdati</taxon>
    </lineage>
</organism>
<evidence type="ECO:0000313" key="1">
    <source>
        <dbReference type="EMBL" id="TPR09682.1"/>
    </source>
</evidence>
<dbReference type="Proteomes" id="UP000197666">
    <property type="component" value="Unassembled WGS sequence"/>
</dbReference>
<proteinExistence type="predicted"/>
<dbReference type="EMBL" id="NKJJ02000008">
    <property type="protein sequence ID" value="TPR09682.1"/>
    <property type="molecule type" value="Genomic_DNA"/>
</dbReference>
<name>A0A505IL62_ASPNG</name>
<comment type="caution">
    <text evidence="1">The sequence shown here is derived from an EMBL/GenBank/DDBJ whole genome shotgun (WGS) entry which is preliminary data.</text>
</comment>